<dbReference type="eggNOG" id="ENOG5033FXX">
    <property type="taxonomic scope" value="Bacteria"/>
</dbReference>
<dbReference type="STRING" id="1297617.IB211_00929"/>
<dbReference type="AlphaFoldDB" id="A0A0S2W1U9"/>
<reference evidence="2 4" key="1">
    <citation type="journal article" date="2015" name="Nat. Commun.">
        <title>Production of butyrate from lysine and the Amadori product fructoselysine by a human gut commensal.</title>
        <authorList>
            <person name="Bui T.P."/>
            <person name="Ritari J."/>
            <person name="Boeren S."/>
            <person name="de Waard P."/>
            <person name="Plugge C.M."/>
            <person name="de Vos W.M."/>
        </authorList>
    </citation>
    <scope>NUCLEOTIDE SEQUENCE [LARGE SCALE GENOMIC DNA]</scope>
    <source>
        <strain evidence="2 4">AF211</strain>
    </source>
</reference>
<dbReference type="PATRIC" id="fig|1297617.4.peg.944"/>
<dbReference type="RefSeq" id="WP_033119233.1">
    <property type="nucleotide sequence ID" value="NZ_CALICV010000089.1"/>
</dbReference>
<evidence type="ECO:0000313" key="5">
    <source>
        <dbReference type="Proteomes" id="UP000245778"/>
    </source>
</evidence>
<keyword evidence="1" id="KW-0812">Transmembrane</keyword>
<dbReference type="Proteomes" id="UP000245778">
    <property type="component" value="Unassembled WGS sequence"/>
</dbReference>
<dbReference type="EMBL" id="QEKK01000003">
    <property type="protein sequence ID" value="PVY58872.1"/>
    <property type="molecule type" value="Genomic_DNA"/>
</dbReference>
<gene>
    <name evidence="3" type="ORF">C7373_103160</name>
    <name evidence="2" type="ORF">IB211_00929</name>
</gene>
<keyword evidence="4" id="KW-1185">Reference proteome</keyword>
<dbReference type="Proteomes" id="UP000064844">
    <property type="component" value="Chromosome"/>
</dbReference>
<dbReference type="KEGG" id="ibu:IB211_00929"/>
<evidence type="ECO:0000313" key="3">
    <source>
        <dbReference type="EMBL" id="PVY58872.1"/>
    </source>
</evidence>
<keyword evidence="1" id="KW-1133">Transmembrane helix</keyword>
<reference evidence="4" key="2">
    <citation type="submission" date="2015-04" db="EMBL/GenBank/DDBJ databases">
        <title>A butyrogenic pathway from the amino acid lysine in a human gut commensal.</title>
        <authorList>
            <person name="de Vos W.M."/>
            <person name="Bui N.T.P."/>
            <person name="Plugge C.M."/>
            <person name="Ritari J."/>
        </authorList>
    </citation>
    <scope>NUCLEOTIDE SEQUENCE [LARGE SCALE GENOMIC DNA]</scope>
    <source>
        <strain evidence="4">AF211</strain>
    </source>
</reference>
<evidence type="ECO:0000256" key="1">
    <source>
        <dbReference type="SAM" id="Phobius"/>
    </source>
</evidence>
<name>A0A0S2W1U9_9FIRM</name>
<evidence type="ECO:0000313" key="4">
    <source>
        <dbReference type="Proteomes" id="UP000064844"/>
    </source>
</evidence>
<organism evidence="2 4">
    <name type="scientific">Intestinimonas butyriciproducens</name>
    <dbReference type="NCBI Taxonomy" id="1297617"/>
    <lineage>
        <taxon>Bacteria</taxon>
        <taxon>Bacillati</taxon>
        <taxon>Bacillota</taxon>
        <taxon>Clostridia</taxon>
        <taxon>Eubacteriales</taxon>
        <taxon>Intestinimonas</taxon>
    </lineage>
</organism>
<reference evidence="3 5" key="3">
    <citation type="submission" date="2018-04" db="EMBL/GenBank/DDBJ databases">
        <title>Genomic Encyclopedia of Type Strains, Phase IV (KMG-IV): sequencing the most valuable type-strain genomes for metagenomic binning, comparative biology and taxonomic classification.</title>
        <authorList>
            <person name="Goeker M."/>
        </authorList>
    </citation>
    <scope>NUCLEOTIDE SEQUENCE [LARGE SCALE GENOMIC DNA]</scope>
    <source>
        <strain evidence="3 5">DSM 26588</strain>
    </source>
</reference>
<feature type="transmembrane region" description="Helical" evidence="1">
    <location>
        <begin position="40"/>
        <end position="58"/>
    </location>
</feature>
<keyword evidence="1" id="KW-0472">Membrane</keyword>
<dbReference type="GeneID" id="93229825"/>
<sequence>MKKGKLAAPIAVTALLCIWFGGWGITVFRLLPGLPLPVKLIGALIPLALVGVSVYVLVERIKEIRSGEEDDLDNY</sequence>
<accession>A0A0S2W1U9</accession>
<protein>
    <submittedName>
        <fullName evidence="2">Uncharacterized protein</fullName>
    </submittedName>
</protein>
<proteinExistence type="predicted"/>
<evidence type="ECO:0000313" key="2">
    <source>
        <dbReference type="EMBL" id="ALP93323.1"/>
    </source>
</evidence>
<dbReference type="EMBL" id="CP011307">
    <property type="protein sequence ID" value="ALP93323.1"/>
    <property type="molecule type" value="Genomic_DNA"/>
</dbReference>
<dbReference type="OrthoDB" id="1650720at2"/>